<evidence type="ECO:0000256" key="1">
    <source>
        <dbReference type="ARBA" id="ARBA00002550"/>
    </source>
</evidence>
<dbReference type="InterPro" id="IPR011990">
    <property type="entry name" value="TPR-like_helical_dom_sf"/>
</dbReference>
<gene>
    <name evidence="4" type="primary">LOC115629910</name>
</gene>
<dbReference type="GeneID" id="115629910"/>
<name>A0A6J2U116_DROLE</name>
<dbReference type="SUPFAM" id="SSF48452">
    <property type="entry name" value="TPR-like"/>
    <property type="match status" value="2"/>
</dbReference>
<dbReference type="Proteomes" id="UP000504634">
    <property type="component" value="Unplaced"/>
</dbReference>
<dbReference type="RefSeq" id="XP_030382376.1">
    <property type="nucleotide sequence ID" value="XM_030526516.1"/>
</dbReference>
<evidence type="ECO:0000313" key="4">
    <source>
        <dbReference type="RefSeq" id="XP_030382376.1"/>
    </source>
</evidence>
<organism evidence="3 4">
    <name type="scientific">Drosophila lebanonensis</name>
    <name type="common">Fruit fly</name>
    <name type="synonym">Scaptodrosophila lebanonensis</name>
    <dbReference type="NCBI Taxonomy" id="7225"/>
    <lineage>
        <taxon>Eukaryota</taxon>
        <taxon>Metazoa</taxon>
        <taxon>Ecdysozoa</taxon>
        <taxon>Arthropoda</taxon>
        <taxon>Hexapoda</taxon>
        <taxon>Insecta</taxon>
        <taxon>Pterygota</taxon>
        <taxon>Neoptera</taxon>
        <taxon>Endopterygota</taxon>
        <taxon>Diptera</taxon>
        <taxon>Brachycera</taxon>
        <taxon>Muscomorpha</taxon>
        <taxon>Ephydroidea</taxon>
        <taxon>Drosophilidae</taxon>
        <taxon>Scaptodrosophila</taxon>
    </lineage>
</organism>
<dbReference type="GO" id="GO:0046854">
    <property type="term" value="P:phosphatidylinositol phosphate biosynthetic process"/>
    <property type="evidence" value="ECO:0007669"/>
    <property type="project" value="TreeGrafter"/>
</dbReference>
<dbReference type="PANTHER" id="PTHR23083:SF464">
    <property type="entry name" value="TETRATRICOPEPTIDE REPEAT DOMAIN 7, ISOFORM A"/>
    <property type="match status" value="1"/>
</dbReference>
<dbReference type="GO" id="GO:0034044">
    <property type="term" value="C:exomer complex"/>
    <property type="evidence" value="ECO:0007669"/>
    <property type="project" value="UniProtKB-ARBA"/>
</dbReference>
<comment type="similarity">
    <text evidence="2">Belongs to the YPP1 family.</text>
</comment>
<dbReference type="GO" id="GO:0072659">
    <property type="term" value="P:protein localization to plasma membrane"/>
    <property type="evidence" value="ECO:0007669"/>
    <property type="project" value="TreeGrafter"/>
</dbReference>
<dbReference type="AlphaFoldDB" id="A0A6J2U116"/>
<dbReference type="GO" id="GO:0006893">
    <property type="term" value="P:Golgi to plasma membrane transport"/>
    <property type="evidence" value="ECO:0007669"/>
    <property type="project" value="UniProtKB-ARBA"/>
</dbReference>
<dbReference type="PANTHER" id="PTHR23083">
    <property type="entry name" value="TETRATRICOPEPTIDE REPEAT PROTEIN, TPR"/>
    <property type="match status" value="1"/>
</dbReference>
<proteinExistence type="inferred from homology"/>
<reference evidence="4" key="1">
    <citation type="submission" date="2025-08" db="UniProtKB">
        <authorList>
            <consortium name="RefSeq"/>
        </authorList>
    </citation>
    <scope>IDENTIFICATION</scope>
    <source>
        <strain evidence="4">11010-0011.00</strain>
        <tissue evidence="4">Whole body</tissue>
    </source>
</reference>
<dbReference type="OrthoDB" id="29013at2759"/>
<keyword evidence="3" id="KW-1185">Reference proteome</keyword>
<dbReference type="InterPro" id="IPR015374">
    <property type="entry name" value="ChAPs"/>
</dbReference>
<accession>A0A6J2U116</accession>
<dbReference type="SMART" id="SM00028">
    <property type="entry name" value="TPR"/>
    <property type="match status" value="6"/>
</dbReference>
<dbReference type="InterPro" id="IPR019734">
    <property type="entry name" value="TPR_rpt"/>
</dbReference>
<protein>
    <submittedName>
        <fullName evidence="4">Tetratricopeptide repeat protein 7B-like</fullName>
    </submittedName>
</protein>
<dbReference type="GO" id="GO:0005886">
    <property type="term" value="C:plasma membrane"/>
    <property type="evidence" value="ECO:0007669"/>
    <property type="project" value="TreeGrafter"/>
</dbReference>
<comment type="function">
    <text evidence="1">Involved in endocytosis.</text>
</comment>
<dbReference type="InterPro" id="IPR051722">
    <property type="entry name" value="Endocytosis_PI4K-reg_protein"/>
</dbReference>
<sequence>MSRCIRSSLCVKSLIDSCRSEVPDNKRQLLMGETTHLERYLVAYPQPLWQSEIALAGEEPAALIARYRRLLKAAETHSTRLQRAQWALKLARLLLHGSLGLAYEMPSLGSIGAVNHGNGQADIICTPQNRHEEVLLLLLIVSAVKPSALLLYDLLPLATLRWPALRPLLAAQLQCALPHAGSDGQAYHFWQQHALSLLMAGQWAAALRQLQELMQLDPHQALPFLLAARLCYQSLEQPQLGLNYALQALQLGHARAQLYVGLGQQCLGRNAEALATLEAAVRADDCDHLSEYYLARQHALLQQPEELLALLLSGGTRRVEALCVVKDALAEYPDDLQLLRLQVQLELRSEEPSTALVTAHRMLSVWQRVQSEDAQAPLNIWLLLAEIYLELDNAEEALHCIKEAESETTRFSSLSQSAAVLLMRGRWHLYASECVKARRWLNDALALNPKSAQALRFLAETQLRLQMPQLAEQLLQRALQLDGNCPELWFSLALAKQALGENSASVACLVRSLELQPLHPVLPFTELPLVFE</sequence>
<dbReference type="Pfam" id="PF09295">
    <property type="entry name" value="ChAPs"/>
    <property type="match status" value="1"/>
</dbReference>
<evidence type="ECO:0000256" key="2">
    <source>
        <dbReference type="ARBA" id="ARBA00038251"/>
    </source>
</evidence>
<dbReference type="Gene3D" id="1.25.40.10">
    <property type="entry name" value="Tetratricopeptide repeat domain"/>
    <property type="match status" value="2"/>
</dbReference>
<evidence type="ECO:0000313" key="3">
    <source>
        <dbReference type="Proteomes" id="UP000504634"/>
    </source>
</evidence>